<evidence type="ECO:0000256" key="8">
    <source>
        <dbReference type="ARBA" id="ARBA00023002"/>
    </source>
</evidence>
<organism evidence="14 15">
    <name type="scientific">Youngiibacter fragilis 232.1</name>
    <dbReference type="NCBI Taxonomy" id="994573"/>
    <lineage>
        <taxon>Bacteria</taxon>
        <taxon>Bacillati</taxon>
        <taxon>Bacillota</taxon>
        <taxon>Clostridia</taxon>
        <taxon>Eubacteriales</taxon>
        <taxon>Clostridiaceae</taxon>
        <taxon>Youngiibacter</taxon>
    </lineage>
</organism>
<name>V7I4U5_9CLOT</name>
<dbReference type="STRING" id="994573.T472_0209195"/>
<evidence type="ECO:0000256" key="4">
    <source>
        <dbReference type="ARBA" id="ARBA00013014"/>
    </source>
</evidence>
<evidence type="ECO:0000259" key="13">
    <source>
        <dbReference type="Pfam" id="PF08546"/>
    </source>
</evidence>
<evidence type="ECO:0000256" key="7">
    <source>
        <dbReference type="ARBA" id="ARBA00022857"/>
    </source>
</evidence>
<dbReference type="eggNOG" id="COG1893">
    <property type="taxonomic scope" value="Bacteria"/>
</dbReference>
<dbReference type="InterPro" id="IPR013752">
    <property type="entry name" value="KPA_reductase"/>
</dbReference>
<evidence type="ECO:0000256" key="10">
    <source>
        <dbReference type="ARBA" id="ARBA00048793"/>
    </source>
</evidence>
<dbReference type="Gene3D" id="1.10.1040.10">
    <property type="entry name" value="N-(1-d-carboxylethyl)-l-norvaline Dehydrogenase, domain 2"/>
    <property type="match status" value="1"/>
</dbReference>
<evidence type="ECO:0000256" key="5">
    <source>
        <dbReference type="ARBA" id="ARBA00019465"/>
    </source>
</evidence>
<dbReference type="EMBL" id="AXUN02000171">
    <property type="protein sequence ID" value="ETA80908.1"/>
    <property type="molecule type" value="Genomic_DNA"/>
</dbReference>
<keyword evidence="8 11" id="KW-0560">Oxidoreductase</keyword>
<comment type="similarity">
    <text evidence="3 11">Belongs to the ketopantoate reductase family.</text>
</comment>
<protein>
    <recommendedName>
        <fullName evidence="5 11">2-dehydropantoate 2-reductase</fullName>
        <ecNumber evidence="4 11">1.1.1.169</ecNumber>
    </recommendedName>
    <alternativeName>
        <fullName evidence="9 11">Ketopantoate reductase</fullName>
    </alternativeName>
</protein>
<evidence type="ECO:0000256" key="1">
    <source>
        <dbReference type="ARBA" id="ARBA00002919"/>
    </source>
</evidence>
<keyword evidence="7 11" id="KW-0521">NADP</keyword>
<dbReference type="InterPro" id="IPR036291">
    <property type="entry name" value="NAD(P)-bd_dom_sf"/>
</dbReference>
<sequence length="340" mass="36804">MRTAILGAGSLGTIMGAVVSKNGGDVVLVDSYKEHVDALNEKGATVTGYLDLKNIPVKAITPDQMDGIYDVVIVLLKQTANAVALRNLLPFINEDSVVCTLQNGIPEEAVAEIVGTDRTVGGTVGWGGGWIAPGVSQLYTKPEHMRIEIGSLDGAITEKLKRVEAFLKMAGDVEINTNLLGIRWSKLLMNSALSGMSAALGCTFGEIIDDEKAVRCAAHVADELIRVADLKGIGLEVIIPGKDFNELKFYDEAGRDHAVEFLRDVYSVHRPQKASMMQDMEKGRPCEIDYINGIVSLNGDKFGLDTPFNDLIVKIVKEFEAGVIPFPTMANLERFTVPKL</sequence>
<dbReference type="Pfam" id="PF02558">
    <property type="entry name" value="ApbA"/>
    <property type="match status" value="1"/>
</dbReference>
<dbReference type="UniPathway" id="UPA00028">
    <property type="reaction ID" value="UER00004"/>
</dbReference>
<evidence type="ECO:0000313" key="14">
    <source>
        <dbReference type="EMBL" id="ETA80908.1"/>
    </source>
</evidence>
<dbReference type="Gene3D" id="3.40.50.720">
    <property type="entry name" value="NAD(P)-binding Rossmann-like Domain"/>
    <property type="match status" value="1"/>
</dbReference>
<evidence type="ECO:0000259" key="12">
    <source>
        <dbReference type="Pfam" id="PF02558"/>
    </source>
</evidence>
<gene>
    <name evidence="14" type="ORF">T472_0209195</name>
</gene>
<evidence type="ECO:0000256" key="3">
    <source>
        <dbReference type="ARBA" id="ARBA00007870"/>
    </source>
</evidence>
<dbReference type="OrthoDB" id="9793586at2"/>
<dbReference type="AlphaFoldDB" id="V7I4U5"/>
<dbReference type="InterPro" id="IPR013332">
    <property type="entry name" value="KPR_N"/>
</dbReference>
<comment type="function">
    <text evidence="1 11">Catalyzes the NADPH-dependent reduction of ketopantoate into pantoic acid.</text>
</comment>
<feature type="domain" description="Ketopantoate reductase N-terminal" evidence="12">
    <location>
        <begin position="4"/>
        <end position="150"/>
    </location>
</feature>
<dbReference type="InterPro" id="IPR013328">
    <property type="entry name" value="6PGD_dom2"/>
</dbReference>
<dbReference type="InterPro" id="IPR050838">
    <property type="entry name" value="Ketopantoate_reductase"/>
</dbReference>
<evidence type="ECO:0000256" key="2">
    <source>
        <dbReference type="ARBA" id="ARBA00004994"/>
    </source>
</evidence>
<feature type="domain" description="Ketopantoate reductase C-terminal" evidence="13">
    <location>
        <begin position="178"/>
        <end position="319"/>
    </location>
</feature>
<keyword evidence="15" id="KW-1185">Reference proteome</keyword>
<comment type="caution">
    <text evidence="14">The sequence shown here is derived from an EMBL/GenBank/DDBJ whole genome shotgun (WGS) entry which is preliminary data.</text>
</comment>
<dbReference type="InterPro" id="IPR008927">
    <property type="entry name" value="6-PGluconate_DH-like_C_sf"/>
</dbReference>
<evidence type="ECO:0000313" key="15">
    <source>
        <dbReference type="Proteomes" id="UP000017747"/>
    </source>
</evidence>
<comment type="catalytic activity">
    <reaction evidence="10 11">
        <text>(R)-pantoate + NADP(+) = 2-dehydropantoate + NADPH + H(+)</text>
        <dbReference type="Rhea" id="RHEA:16233"/>
        <dbReference type="ChEBI" id="CHEBI:11561"/>
        <dbReference type="ChEBI" id="CHEBI:15378"/>
        <dbReference type="ChEBI" id="CHEBI:15980"/>
        <dbReference type="ChEBI" id="CHEBI:57783"/>
        <dbReference type="ChEBI" id="CHEBI:58349"/>
        <dbReference type="EC" id="1.1.1.169"/>
    </reaction>
</comment>
<evidence type="ECO:0000256" key="6">
    <source>
        <dbReference type="ARBA" id="ARBA00022655"/>
    </source>
</evidence>
<dbReference type="NCBIfam" id="TIGR00745">
    <property type="entry name" value="apbA_panE"/>
    <property type="match status" value="1"/>
</dbReference>
<dbReference type="PANTHER" id="PTHR43765:SF2">
    <property type="entry name" value="2-DEHYDROPANTOATE 2-REDUCTASE"/>
    <property type="match status" value="1"/>
</dbReference>
<dbReference type="Proteomes" id="UP000017747">
    <property type="component" value="Unassembled WGS sequence"/>
</dbReference>
<dbReference type="RefSeq" id="WP_023387757.1">
    <property type="nucleotide sequence ID" value="NZ_AXUN02000171.1"/>
</dbReference>
<dbReference type="SUPFAM" id="SSF48179">
    <property type="entry name" value="6-phosphogluconate dehydrogenase C-terminal domain-like"/>
    <property type="match status" value="1"/>
</dbReference>
<accession>V7I4U5</accession>
<dbReference type="GO" id="GO:0050661">
    <property type="term" value="F:NADP binding"/>
    <property type="evidence" value="ECO:0007669"/>
    <property type="project" value="TreeGrafter"/>
</dbReference>
<dbReference type="GO" id="GO:0015940">
    <property type="term" value="P:pantothenate biosynthetic process"/>
    <property type="evidence" value="ECO:0007669"/>
    <property type="project" value="UniProtKB-UniPathway"/>
</dbReference>
<comment type="pathway">
    <text evidence="2 11">Cofactor biosynthesis; (R)-pantothenate biosynthesis; (R)-pantoate from 3-methyl-2-oxobutanoate: step 2/2.</text>
</comment>
<dbReference type="InterPro" id="IPR003710">
    <property type="entry name" value="ApbA"/>
</dbReference>
<evidence type="ECO:0000256" key="9">
    <source>
        <dbReference type="ARBA" id="ARBA00032024"/>
    </source>
</evidence>
<dbReference type="PANTHER" id="PTHR43765">
    <property type="entry name" value="2-DEHYDROPANTOATE 2-REDUCTASE-RELATED"/>
    <property type="match status" value="1"/>
</dbReference>
<reference evidence="14 15" key="1">
    <citation type="journal article" date="2014" name="Genome Announc.">
        <title>Genome Sequence of Youngiibacter fragilis, the Type Strain of the Genus Youngiibacter.</title>
        <authorList>
            <person name="Wawrik C.B."/>
            <person name="Callaghan A.V."/>
            <person name="Stamps B.W."/>
            <person name="Wawrik B."/>
        </authorList>
    </citation>
    <scope>NUCLEOTIDE SEQUENCE [LARGE SCALE GENOMIC DNA]</scope>
    <source>
        <strain evidence="14 15">232.1</strain>
    </source>
</reference>
<dbReference type="SUPFAM" id="SSF51735">
    <property type="entry name" value="NAD(P)-binding Rossmann-fold domains"/>
    <property type="match status" value="1"/>
</dbReference>
<keyword evidence="6 11" id="KW-0566">Pantothenate biosynthesis</keyword>
<proteinExistence type="inferred from homology"/>
<evidence type="ECO:0000256" key="11">
    <source>
        <dbReference type="RuleBase" id="RU362068"/>
    </source>
</evidence>
<dbReference type="GO" id="GO:0008677">
    <property type="term" value="F:2-dehydropantoate 2-reductase activity"/>
    <property type="evidence" value="ECO:0007669"/>
    <property type="project" value="UniProtKB-EC"/>
</dbReference>
<dbReference type="PATRIC" id="fig|994573.3.peg.1704"/>
<dbReference type="EC" id="1.1.1.169" evidence="4 11"/>
<dbReference type="Pfam" id="PF08546">
    <property type="entry name" value="ApbA_C"/>
    <property type="match status" value="1"/>
</dbReference>
<dbReference type="GO" id="GO:0005737">
    <property type="term" value="C:cytoplasm"/>
    <property type="evidence" value="ECO:0007669"/>
    <property type="project" value="TreeGrafter"/>
</dbReference>